<feature type="domain" description="DUF7869" evidence="2">
    <location>
        <begin position="337"/>
        <end position="480"/>
    </location>
</feature>
<dbReference type="Pfam" id="PF25273">
    <property type="entry name" value="DUF7869"/>
    <property type="match status" value="1"/>
</dbReference>
<dbReference type="InterPro" id="IPR057191">
    <property type="entry name" value="DUF7869"/>
</dbReference>
<protein>
    <submittedName>
        <fullName evidence="4">Uncharacterized protein LOC113516432</fullName>
    </submittedName>
</protein>
<evidence type="ECO:0000313" key="4">
    <source>
        <dbReference type="RefSeq" id="XP_052748584.1"/>
    </source>
</evidence>
<accession>A0ABM3MBV1</accession>
<feature type="compositionally biased region" description="Basic and acidic residues" evidence="1">
    <location>
        <begin position="8"/>
        <end position="22"/>
    </location>
</feature>
<keyword evidence="3" id="KW-1185">Reference proteome</keyword>
<dbReference type="Proteomes" id="UP001652740">
    <property type="component" value="Unplaced"/>
</dbReference>
<dbReference type="GeneID" id="113516432"/>
<feature type="region of interest" description="Disordered" evidence="1">
    <location>
        <begin position="1"/>
        <end position="22"/>
    </location>
</feature>
<dbReference type="PANTHER" id="PTHR10773">
    <property type="entry name" value="DNA-DIRECTED RNA POLYMERASES I, II, AND III SUBUNIT RPABC2"/>
    <property type="match status" value="1"/>
</dbReference>
<evidence type="ECO:0000313" key="3">
    <source>
        <dbReference type="Proteomes" id="UP001652740"/>
    </source>
</evidence>
<evidence type="ECO:0000259" key="2">
    <source>
        <dbReference type="Pfam" id="PF25273"/>
    </source>
</evidence>
<proteinExistence type="predicted"/>
<evidence type="ECO:0000256" key="1">
    <source>
        <dbReference type="SAM" id="MobiDB-lite"/>
    </source>
</evidence>
<organism evidence="3 4">
    <name type="scientific">Galleria mellonella</name>
    <name type="common">Greater wax moth</name>
    <dbReference type="NCBI Taxonomy" id="7137"/>
    <lineage>
        <taxon>Eukaryota</taxon>
        <taxon>Metazoa</taxon>
        <taxon>Ecdysozoa</taxon>
        <taxon>Arthropoda</taxon>
        <taxon>Hexapoda</taxon>
        <taxon>Insecta</taxon>
        <taxon>Pterygota</taxon>
        <taxon>Neoptera</taxon>
        <taxon>Endopterygota</taxon>
        <taxon>Lepidoptera</taxon>
        <taxon>Glossata</taxon>
        <taxon>Ditrysia</taxon>
        <taxon>Pyraloidea</taxon>
        <taxon>Pyralidae</taxon>
        <taxon>Galleriinae</taxon>
        <taxon>Galleria</taxon>
    </lineage>
</organism>
<dbReference type="PANTHER" id="PTHR10773:SF19">
    <property type="match status" value="1"/>
</dbReference>
<reference evidence="4" key="1">
    <citation type="submission" date="2025-08" db="UniProtKB">
        <authorList>
            <consortium name="RefSeq"/>
        </authorList>
    </citation>
    <scope>IDENTIFICATION</scope>
    <source>
        <tissue evidence="4">Whole larvae</tissue>
    </source>
</reference>
<gene>
    <name evidence="4" type="primary">LOC113516432</name>
</gene>
<sequence length="603" mass="70925">MENFPTPCDKKSSRKRQADPNKWKRNIAKKQRYSPKTLPRRLLCRHKKNFGCLTLSMKDVKLFYDNFYADPDKRKQDAYILKHCTPCTVSRRRPVKSKYGKQDFQTKFYIYCQSLKKRVQVCQRYFLTVLQITKYRVQTVLKEYYKTGKLLSEKRGGDRISIKYAAKREAIINFINKIPCQEPHYCRGNTKRYYLSSELSINKLHHAYNAEVVDSLKVKKSYFRHIFNTKYNLSFGTPRTDVCATCLKFNEQMKREKDVSRRNNLIVAQRLHKLRAKAFFEKVKEEKIKLKTFSYDCQKNLNLLKVPDQVAYYLRNIYLYNFTIVEGSSQSKLRSENVFAYCWTENQFPKAANEIASAVYHRLKNTDLSSTEIIRLAADGCAGQNKNTIMLGMLSKWLTEAPQNVKAIELVFPVVGHSYIPPDRVFAQIEKQLRKHEVVSGPQQYLNIISKFSTVNNLGTDVEVFDWKTAAQQVFKPVGNWHFQFKLCKRFILTRSKRPGNILIQGHLHYKNDDGVSRNVCKRNKTISMINPQKINVSNYITSSKKKDILTLLTSHWGNDWQQNEDLSFFVPLLERIDKNEENEDREYDAECEEYEEIDDMHV</sequence>
<dbReference type="RefSeq" id="XP_052748584.1">
    <property type="nucleotide sequence ID" value="XM_052892624.1"/>
</dbReference>
<name>A0ABM3MBV1_GALME</name>